<dbReference type="RefSeq" id="WP_340328831.1">
    <property type="nucleotide sequence ID" value="NZ_JAZHOF010000002.1"/>
</dbReference>
<dbReference type="PANTHER" id="PTHR11941">
    <property type="entry name" value="ENOYL-COA HYDRATASE-RELATED"/>
    <property type="match status" value="1"/>
</dbReference>
<organism evidence="1 2">
    <name type="scientific">Microbaculum marinum</name>
    <dbReference type="NCBI Taxonomy" id="1764581"/>
    <lineage>
        <taxon>Bacteria</taxon>
        <taxon>Pseudomonadati</taxon>
        <taxon>Pseudomonadota</taxon>
        <taxon>Alphaproteobacteria</taxon>
        <taxon>Hyphomicrobiales</taxon>
        <taxon>Tepidamorphaceae</taxon>
        <taxon>Microbaculum</taxon>
    </lineage>
</organism>
<evidence type="ECO:0000313" key="2">
    <source>
        <dbReference type="Proteomes" id="UP001378188"/>
    </source>
</evidence>
<dbReference type="GO" id="GO:0003824">
    <property type="term" value="F:catalytic activity"/>
    <property type="evidence" value="ECO:0007669"/>
    <property type="project" value="UniProtKB-ARBA"/>
</dbReference>
<evidence type="ECO:0000313" key="1">
    <source>
        <dbReference type="EMBL" id="MEJ8571149.1"/>
    </source>
</evidence>
<dbReference type="SUPFAM" id="SSF52096">
    <property type="entry name" value="ClpP/crotonase"/>
    <property type="match status" value="1"/>
</dbReference>
<dbReference type="InterPro" id="IPR001753">
    <property type="entry name" value="Enoyl-CoA_hydra/iso"/>
</dbReference>
<reference evidence="1 2" key="1">
    <citation type="submission" date="2024-02" db="EMBL/GenBank/DDBJ databases">
        <title>Genome analysis and characterization of Microbaculum marinisediminis sp. nov., isolated from marine sediment.</title>
        <authorList>
            <person name="Du Z.-J."/>
            <person name="Ye Y.-Q."/>
            <person name="Zhang Z.-R."/>
            <person name="Yuan S.-M."/>
            <person name="Zhang X.-Y."/>
        </authorList>
    </citation>
    <scope>NUCLEOTIDE SEQUENCE [LARGE SCALE GENOMIC DNA]</scope>
    <source>
        <strain evidence="1 2">SDUM1044001</strain>
    </source>
</reference>
<dbReference type="Proteomes" id="UP001378188">
    <property type="component" value="Unassembled WGS sequence"/>
</dbReference>
<dbReference type="CDD" id="cd06558">
    <property type="entry name" value="crotonase-like"/>
    <property type="match status" value="1"/>
</dbReference>
<dbReference type="Pfam" id="PF00378">
    <property type="entry name" value="ECH_1"/>
    <property type="match status" value="1"/>
</dbReference>
<proteinExistence type="predicted"/>
<dbReference type="EMBL" id="JAZHOF010000002">
    <property type="protein sequence ID" value="MEJ8571149.1"/>
    <property type="molecule type" value="Genomic_DNA"/>
</dbReference>
<dbReference type="Gene3D" id="3.90.226.10">
    <property type="entry name" value="2-enoyl-CoA Hydratase, Chain A, domain 1"/>
    <property type="match status" value="1"/>
</dbReference>
<keyword evidence="2" id="KW-1185">Reference proteome</keyword>
<sequence length="261" mass="27991">MTDTDELLYEQRGSAGWVTLNRPQARNALTFEMYEGLARICGSIPDDGSIRSIVITGAGEKAFAAGTDMRQFRDFSSAQDAIDYEQRMSRVLQTIEACPVPTIAAISGACTGGGAGIAATCDIRIATADLKFGFPIARTLGNTLSIDNLSRMASLIGAGRVKEAIFTAKLLGAEDALAIGLISEIVPDHAALVERAGELTELMASHAPITLRTIKEGLRRLRVHGAGADGRDLIVEAYTSEDFREGMEAFLGKRKPEWKGR</sequence>
<dbReference type="InterPro" id="IPR029045">
    <property type="entry name" value="ClpP/crotonase-like_dom_sf"/>
</dbReference>
<dbReference type="NCBIfam" id="NF004796">
    <property type="entry name" value="PRK06144.1"/>
    <property type="match status" value="1"/>
</dbReference>
<name>A0AAW9RP27_9HYPH</name>
<gene>
    <name evidence="1" type="ORF">V3328_06675</name>
</gene>
<accession>A0AAW9RP27</accession>
<dbReference type="PANTHER" id="PTHR11941:SF54">
    <property type="entry name" value="ENOYL-COA HYDRATASE, MITOCHONDRIAL"/>
    <property type="match status" value="1"/>
</dbReference>
<dbReference type="AlphaFoldDB" id="A0AAW9RP27"/>
<protein>
    <submittedName>
        <fullName evidence="1">Enoyl-CoA hydratase/isomerase family protein</fullName>
    </submittedName>
</protein>
<comment type="caution">
    <text evidence="1">The sequence shown here is derived from an EMBL/GenBank/DDBJ whole genome shotgun (WGS) entry which is preliminary data.</text>
</comment>
<dbReference type="GO" id="GO:0006635">
    <property type="term" value="P:fatty acid beta-oxidation"/>
    <property type="evidence" value="ECO:0007669"/>
    <property type="project" value="TreeGrafter"/>
</dbReference>